<dbReference type="InterPro" id="IPR050155">
    <property type="entry name" value="HAD-like_hydrolase_sf"/>
</dbReference>
<accession>A0ABS7JCJ5</accession>
<keyword evidence="6" id="KW-1185">Reference proteome</keyword>
<name>A0ABS7JCJ5_9SPHN</name>
<comment type="caution">
    <text evidence="5">The sequence shown here is derived from an EMBL/GenBank/DDBJ whole genome shotgun (WGS) entry which is preliminary data.</text>
</comment>
<dbReference type="NCBIfam" id="TIGR01549">
    <property type="entry name" value="HAD-SF-IA-v1"/>
    <property type="match status" value="1"/>
</dbReference>
<dbReference type="PANTHER" id="PTHR43434:SF1">
    <property type="entry name" value="PHOSPHOGLYCOLATE PHOSPHATASE"/>
    <property type="match status" value="1"/>
</dbReference>
<proteinExistence type="inferred from homology"/>
<dbReference type="InterPro" id="IPR023198">
    <property type="entry name" value="PGP-like_dom2"/>
</dbReference>
<dbReference type="EC" id="3.1.3.18" evidence="4"/>
<gene>
    <name evidence="5" type="ORF">K3174_16090</name>
</gene>
<evidence type="ECO:0000256" key="4">
    <source>
        <dbReference type="ARBA" id="ARBA00013078"/>
    </source>
</evidence>
<evidence type="ECO:0000256" key="1">
    <source>
        <dbReference type="ARBA" id="ARBA00000830"/>
    </source>
</evidence>
<evidence type="ECO:0000256" key="2">
    <source>
        <dbReference type="ARBA" id="ARBA00004818"/>
    </source>
</evidence>
<dbReference type="SUPFAM" id="SSF56784">
    <property type="entry name" value="HAD-like"/>
    <property type="match status" value="1"/>
</dbReference>
<dbReference type="Proteomes" id="UP000755104">
    <property type="component" value="Unassembled WGS sequence"/>
</dbReference>
<keyword evidence="5" id="KW-0378">Hydrolase</keyword>
<dbReference type="InterPro" id="IPR041492">
    <property type="entry name" value="HAD_2"/>
</dbReference>
<evidence type="ECO:0000256" key="3">
    <source>
        <dbReference type="ARBA" id="ARBA00006171"/>
    </source>
</evidence>
<dbReference type="InterPro" id="IPR036412">
    <property type="entry name" value="HAD-like_sf"/>
</dbReference>
<dbReference type="PANTHER" id="PTHR43434">
    <property type="entry name" value="PHOSPHOGLYCOLATE PHOSPHATASE"/>
    <property type="match status" value="1"/>
</dbReference>
<dbReference type="InterPro" id="IPR023214">
    <property type="entry name" value="HAD_sf"/>
</dbReference>
<protein>
    <recommendedName>
        <fullName evidence="4">phosphoglycolate phosphatase</fullName>
        <ecNumber evidence="4">3.1.3.18</ecNumber>
    </recommendedName>
</protein>
<evidence type="ECO:0000313" key="5">
    <source>
        <dbReference type="EMBL" id="MBX7484051.1"/>
    </source>
</evidence>
<dbReference type="Pfam" id="PF13419">
    <property type="entry name" value="HAD_2"/>
    <property type="match status" value="1"/>
</dbReference>
<dbReference type="GO" id="GO:0016787">
    <property type="term" value="F:hydrolase activity"/>
    <property type="evidence" value="ECO:0007669"/>
    <property type="project" value="UniProtKB-KW"/>
</dbReference>
<comment type="pathway">
    <text evidence="2">Organic acid metabolism; glycolate biosynthesis; glycolate from 2-phosphoglycolate: step 1/1.</text>
</comment>
<comment type="catalytic activity">
    <reaction evidence="1">
        <text>2-phosphoglycolate + H2O = glycolate + phosphate</text>
        <dbReference type="Rhea" id="RHEA:14369"/>
        <dbReference type="ChEBI" id="CHEBI:15377"/>
        <dbReference type="ChEBI" id="CHEBI:29805"/>
        <dbReference type="ChEBI" id="CHEBI:43474"/>
        <dbReference type="ChEBI" id="CHEBI:58033"/>
        <dbReference type="EC" id="3.1.3.18"/>
    </reaction>
</comment>
<sequence>MQYEQDISKKPGIAALAGATIVLDLDGTVVDSAPNIVAAVNFSLESEGLDPIRLREARPLIANGARQLLRYGLEQNGRDPSTEPCERLFARFLSYYEAHPSDLTKAFPGVCETLECLQKSGAGLVVCTTKTTGLAKLVLSSLDLSSFFAGVVGADLTSASKPDAAHVLQAIEAVSGDPTTSVMIGDAEPDARAARAAGIPIALVTFGYSHVPVDRLPHDLLIDRFDQVVPACRKLLSERRKR</sequence>
<dbReference type="SFLD" id="SFLDG01129">
    <property type="entry name" value="C1.5:_HAD__Beta-PGM__Phosphata"/>
    <property type="match status" value="1"/>
</dbReference>
<dbReference type="Gene3D" id="1.10.150.240">
    <property type="entry name" value="Putative phosphatase, domain 2"/>
    <property type="match status" value="1"/>
</dbReference>
<reference evidence="5 6" key="1">
    <citation type="submission" date="2021-08" db="EMBL/GenBank/DDBJ databases">
        <title>Comparative Genomics Analysis of the Genus Qipengyuania Reveals Extensive Genetic Diversity and Metabolic Versatility, Including the Description of Fifteen Novel Species.</title>
        <authorList>
            <person name="Liu Y."/>
        </authorList>
    </citation>
    <scope>NUCLEOTIDE SEQUENCE [LARGE SCALE GENOMIC DNA]</scope>
    <source>
        <strain evidence="5 6">6D47A</strain>
    </source>
</reference>
<organism evidence="5 6">
    <name type="scientific">Qipengyuania qiaonensis</name>
    <dbReference type="NCBI Taxonomy" id="2867240"/>
    <lineage>
        <taxon>Bacteria</taxon>
        <taxon>Pseudomonadati</taxon>
        <taxon>Pseudomonadota</taxon>
        <taxon>Alphaproteobacteria</taxon>
        <taxon>Sphingomonadales</taxon>
        <taxon>Erythrobacteraceae</taxon>
        <taxon>Qipengyuania</taxon>
    </lineage>
</organism>
<dbReference type="Gene3D" id="3.40.50.1000">
    <property type="entry name" value="HAD superfamily/HAD-like"/>
    <property type="match status" value="1"/>
</dbReference>
<dbReference type="RefSeq" id="WP_221560459.1">
    <property type="nucleotide sequence ID" value="NZ_JAIGNO010000018.1"/>
</dbReference>
<dbReference type="SFLD" id="SFLDS00003">
    <property type="entry name" value="Haloacid_Dehalogenase"/>
    <property type="match status" value="1"/>
</dbReference>
<evidence type="ECO:0000313" key="6">
    <source>
        <dbReference type="Proteomes" id="UP000755104"/>
    </source>
</evidence>
<dbReference type="InterPro" id="IPR006439">
    <property type="entry name" value="HAD-SF_hydro_IA"/>
</dbReference>
<dbReference type="EMBL" id="JAIGNO010000018">
    <property type="protein sequence ID" value="MBX7484051.1"/>
    <property type="molecule type" value="Genomic_DNA"/>
</dbReference>
<comment type="similarity">
    <text evidence="3">Belongs to the HAD-like hydrolase superfamily. CbbY/CbbZ/Gph/YieH family.</text>
</comment>